<keyword evidence="1" id="KW-0449">Lipoprotein</keyword>
<proteinExistence type="predicted"/>
<evidence type="ECO:0000313" key="1">
    <source>
        <dbReference type="EMBL" id="MBS2213132.1"/>
    </source>
</evidence>
<evidence type="ECO:0000313" key="2">
    <source>
        <dbReference type="Proteomes" id="UP000721861"/>
    </source>
</evidence>
<name>A0ABS5KE34_9BACT</name>
<comment type="caution">
    <text evidence="1">The sequence shown here is derived from an EMBL/GenBank/DDBJ whole genome shotgun (WGS) entry which is preliminary data.</text>
</comment>
<dbReference type="Pfam" id="PF12771">
    <property type="entry name" value="SusD-like_2"/>
    <property type="match status" value="1"/>
</dbReference>
<protein>
    <submittedName>
        <fullName evidence="1">SusD/RagB family nutrient-binding outer membrane lipoprotein</fullName>
    </submittedName>
</protein>
<gene>
    <name evidence="1" type="ORF">KEM09_17075</name>
</gene>
<dbReference type="InterPro" id="IPR041662">
    <property type="entry name" value="SusD-like_2"/>
</dbReference>
<accession>A0ABS5KE34</accession>
<organism evidence="1 2">
    <name type="scientific">Carboxylicivirga mesophila</name>
    <dbReference type="NCBI Taxonomy" id="1166478"/>
    <lineage>
        <taxon>Bacteria</taxon>
        <taxon>Pseudomonadati</taxon>
        <taxon>Bacteroidota</taxon>
        <taxon>Bacteroidia</taxon>
        <taxon>Marinilabiliales</taxon>
        <taxon>Marinilabiliaceae</taxon>
        <taxon>Carboxylicivirga</taxon>
    </lineage>
</organism>
<reference evidence="1 2" key="1">
    <citation type="journal article" date="2014" name="Int. J. Syst. Evol. Microbiol.">
        <title>Carboxylicivirga gen. nov. in the family Marinilabiliaceae with two novel species, Carboxylicivirga mesophila sp. nov. and Carboxylicivirga taeanensis sp. nov., and reclassification of Cytophaga fermentans as Saccharicrinis fermentans gen. nov., comb. nov.</title>
        <authorList>
            <person name="Yang S.H."/>
            <person name="Seo H.S."/>
            <person name="Woo J.H."/>
            <person name="Oh H.M."/>
            <person name="Jang H."/>
            <person name="Lee J.H."/>
            <person name="Kim S.J."/>
            <person name="Kwon K.K."/>
        </authorList>
    </citation>
    <scope>NUCLEOTIDE SEQUENCE [LARGE SCALE GENOMIC DNA]</scope>
    <source>
        <strain evidence="1 2">JCM 18290</strain>
    </source>
</reference>
<keyword evidence="2" id="KW-1185">Reference proteome</keyword>
<dbReference type="InterPro" id="IPR011990">
    <property type="entry name" value="TPR-like_helical_dom_sf"/>
</dbReference>
<dbReference type="Gene3D" id="1.25.40.390">
    <property type="match status" value="1"/>
</dbReference>
<sequence length="487" mass="53815">MKNILSKILVVVLIAFTSCEDMDDINVNPNNPTDVSSSLIITDLIVSTSFRVASGDYNYYASVYAEHNVGIYNQFYTAEVRTTGPQVAATYNNTWEALYTNLYNAQVIIDKCSEEGSEAGNFHTLGIAQTIAAFNLATLTDGVGDAPWSEALQPGQIFNPVLDKQEDIYNDIIGLLDAAVANLAKETEYPSLDKQDPIFGGDADSWAKTANALLARYKLRLHAVKPDLNGVLANAEAGFSSAGEECKLDYNTIGGKSPFQAFFDDRDYYGASKSLHDKLIALSDPRADVLWKVHPEAEDQDNIVFAKSGDPDQVGQVQNLFSVSAVTSQDAPSFLISYHELEFIKAEAFARKDMDTEAEEALKNAIIASFEKIAYVFDEDDDVEQIAEDYFTNQVKPRFDANPLSEVMIQKYIALFEEEAFQAYCDIRRLKALGEGDIISLSHPEASKFPLRYTYGSSDVTTNKNIENAYADVDVFVDNVWWAGGSK</sequence>
<dbReference type="PROSITE" id="PS51257">
    <property type="entry name" value="PROKAR_LIPOPROTEIN"/>
    <property type="match status" value="1"/>
</dbReference>
<dbReference type="Proteomes" id="UP000721861">
    <property type="component" value="Unassembled WGS sequence"/>
</dbReference>
<dbReference type="SUPFAM" id="SSF48452">
    <property type="entry name" value="TPR-like"/>
    <property type="match status" value="1"/>
</dbReference>
<dbReference type="EMBL" id="JAGUCN010000022">
    <property type="protein sequence ID" value="MBS2213132.1"/>
    <property type="molecule type" value="Genomic_DNA"/>
</dbReference>